<dbReference type="PANTHER" id="PTHR36530">
    <property type="entry name" value="INHIBITOR OF CYSTEINE PEPTIDASE"/>
    <property type="match status" value="1"/>
</dbReference>
<evidence type="ECO:0000259" key="3">
    <source>
        <dbReference type="Pfam" id="PF09394"/>
    </source>
</evidence>
<accession>A0A7I7NK43</accession>
<dbReference type="AlphaFoldDB" id="A0A7I7NK43"/>
<name>A0A7I7NK43_9MYCO</name>
<keyword evidence="2" id="KW-0789">Thiol protease inhibitor</keyword>
<reference evidence="4 5" key="1">
    <citation type="journal article" date="2019" name="Emerg. Microbes Infect.">
        <title>Comprehensive subspecies identification of 175 nontuberculous mycobacteria species based on 7547 genomic profiles.</title>
        <authorList>
            <person name="Matsumoto Y."/>
            <person name="Kinjo T."/>
            <person name="Motooka D."/>
            <person name="Nabeya D."/>
            <person name="Jung N."/>
            <person name="Uechi K."/>
            <person name="Horii T."/>
            <person name="Iida T."/>
            <person name="Fujita J."/>
            <person name="Nakamura S."/>
        </authorList>
    </citation>
    <scope>NUCLEOTIDE SEQUENCE [LARGE SCALE GENOMIC DNA]</scope>
    <source>
        <strain evidence="4 5">JCM 15657</strain>
    </source>
</reference>
<dbReference type="GO" id="GO:0004869">
    <property type="term" value="F:cysteine-type endopeptidase inhibitor activity"/>
    <property type="evidence" value="ECO:0007669"/>
    <property type="project" value="UniProtKB-KW"/>
</dbReference>
<dbReference type="InterPro" id="IPR036331">
    <property type="entry name" value="Chagasin-like_sf"/>
</dbReference>
<dbReference type="Gene3D" id="2.60.40.2020">
    <property type="match status" value="1"/>
</dbReference>
<evidence type="ECO:0000256" key="2">
    <source>
        <dbReference type="ARBA" id="ARBA00022704"/>
    </source>
</evidence>
<protein>
    <recommendedName>
        <fullName evidence="3">Proteinase inhibitor I42 chagasin domain-containing protein</fullName>
    </recommendedName>
</protein>
<dbReference type="EMBL" id="AP022581">
    <property type="protein sequence ID" value="BBX97012.1"/>
    <property type="molecule type" value="Genomic_DNA"/>
</dbReference>
<evidence type="ECO:0000313" key="4">
    <source>
        <dbReference type="EMBL" id="BBX97012.1"/>
    </source>
</evidence>
<sequence length="126" mass="13586">MLGCSTGGREATKTIQVSMDDILKQSAIVRDTTLSVGNTLKVALGSNHTTPYRWTADPEIGDSTIVRQTSHEYVRPNTDRMGAPGTDVWIFTATKTGTTTIVMRYAGIVGSDTSPVCTFTAKVTVW</sequence>
<keyword evidence="1" id="KW-0646">Protease inhibitor</keyword>
<evidence type="ECO:0000313" key="5">
    <source>
        <dbReference type="Proteomes" id="UP000466396"/>
    </source>
</evidence>
<keyword evidence="5" id="KW-1185">Reference proteome</keyword>
<feature type="domain" description="Proteinase inhibitor I42 chagasin" evidence="3">
    <location>
        <begin position="33"/>
        <end position="123"/>
    </location>
</feature>
<evidence type="ECO:0000256" key="1">
    <source>
        <dbReference type="ARBA" id="ARBA00022690"/>
    </source>
</evidence>
<dbReference type="SUPFAM" id="SSF141066">
    <property type="entry name" value="ICP-like"/>
    <property type="match status" value="1"/>
</dbReference>
<dbReference type="InterPro" id="IPR018990">
    <property type="entry name" value="Prot_inh_I42_chagasin"/>
</dbReference>
<dbReference type="KEGG" id="mlj:MLAC_23060"/>
<organism evidence="4 5">
    <name type="scientific">Mycobacterium lacus</name>
    <dbReference type="NCBI Taxonomy" id="169765"/>
    <lineage>
        <taxon>Bacteria</taxon>
        <taxon>Bacillati</taxon>
        <taxon>Actinomycetota</taxon>
        <taxon>Actinomycetes</taxon>
        <taxon>Mycobacteriales</taxon>
        <taxon>Mycobacteriaceae</taxon>
        <taxon>Mycobacterium</taxon>
    </lineage>
</organism>
<dbReference type="Proteomes" id="UP000466396">
    <property type="component" value="Chromosome"/>
</dbReference>
<dbReference type="Pfam" id="PF09394">
    <property type="entry name" value="Inhibitor_I42"/>
    <property type="match status" value="1"/>
</dbReference>
<dbReference type="InterPro" id="IPR052781">
    <property type="entry name" value="Cys_protease_inhibitor_I42"/>
</dbReference>
<proteinExistence type="predicted"/>
<gene>
    <name evidence="4" type="ORF">MLAC_23060</name>
</gene>
<dbReference type="PANTHER" id="PTHR36530:SF1">
    <property type="entry name" value="AMOEBIASIN-1"/>
    <property type="match status" value="1"/>
</dbReference>